<keyword evidence="10 14" id="KW-0503">Monooxygenase</keyword>
<evidence type="ECO:0000256" key="10">
    <source>
        <dbReference type="ARBA" id="ARBA00023033"/>
    </source>
</evidence>
<comment type="pathway">
    <text evidence="2">Amine and polyamine biosynthesis; creatine biosynthesis; creatine from L-arginine and glycine: step 1/2.</text>
</comment>
<dbReference type="GO" id="GO:0005758">
    <property type="term" value="C:mitochondrial intermembrane space"/>
    <property type="evidence" value="ECO:0007669"/>
    <property type="project" value="TreeGrafter"/>
</dbReference>
<keyword evidence="7" id="KW-0808">Transferase</keyword>
<dbReference type="GO" id="GO:0006601">
    <property type="term" value="P:creatine biosynthetic process"/>
    <property type="evidence" value="ECO:0007669"/>
    <property type="project" value="TreeGrafter"/>
</dbReference>
<evidence type="ECO:0000256" key="9">
    <source>
        <dbReference type="ARBA" id="ARBA00023004"/>
    </source>
</evidence>
<comment type="caution">
    <text evidence="15">The sequence shown here is derived from an EMBL/GenBank/DDBJ whole genome shotgun (WGS) entry which is preliminary data.</text>
</comment>
<dbReference type="PROSITE" id="PS00086">
    <property type="entry name" value="CYTOCHROME_P450"/>
    <property type="match status" value="1"/>
</dbReference>
<dbReference type="SUPFAM" id="SSF55909">
    <property type="entry name" value="Pentein"/>
    <property type="match status" value="1"/>
</dbReference>
<gene>
    <name evidence="15" type="primary">GATM</name>
    <name evidence="15" type="ORF">O9K51_06059</name>
</gene>
<evidence type="ECO:0000256" key="1">
    <source>
        <dbReference type="ARBA" id="ARBA00001971"/>
    </source>
</evidence>
<protein>
    <recommendedName>
        <fullName evidence="6">Glycine amidinotransferase, mitochondrial</fullName>
        <ecNumber evidence="5">2.1.4.1</ecNumber>
    </recommendedName>
    <alternativeName>
        <fullName evidence="11">L-arginine:glycine amidinotransferase</fullName>
    </alternativeName>
    <alternativeName>
        <fullName evidence="12">Transamidinase</fullName>
    </alternativeName>
</protein>
<dbReference type="GO" id="GO:0020037">
    <property type="term" value="F:heme binding"/>
    <property type="evidence" value="ECO:0007669"/>
    <property type="project" value="InterPro"/>
</dbReference>
<dbReference type="EMBL" id="JAQHRD010000005">
    <property type="protein sequence ID" value="KAJ6440269.1"/>
    <property type="molecule type" value="Genomic_DNA"/>
</dbReference>
<dbReference type="InterPro" id="IPR017972">
    <property type="entry name" value="Cyt_P450_CS"/>
</dbReference>
<dbReference type="InterPro" id="IPR002403">
    <property type="entry name" value="Cyt_P450_E_grp-IV"/>
</dbReference>
<dbReference type="Gene3D" id="1.10.630.10">
    <property type="entry name" value="Cytochrome P450"/>
    <property type="match status" value="1"/>
</dbReference>
<evidence type="ECO:0000256" key="4">
    <source>
        <dbReference type="ARBA" id="ARBA00010617"/>
    </source>
</evidence>
<keyword evidence="8 13" id="KW-0479">Metal-binding</keyword>
<evidence type="ECO:0000256" key="7">
    <source>
        <dbReference type="ARBA" id="ARBA00022679"/>
    </source>
</evidence>
<keyword evidence="16" id="KW-1185">Reference proteome</keyword>
<dbReference type="AlphaFoldDB" id="A0AB34FND6"/>
<evidence type="ECO:0000256" key="11">
    <source>
        <dbReference type="ARBA" id="ARBA00031403"/>
    </source>
</evidence>
<keyword evidence="9 13" id="KW-0408">Iron</keyword>
<name>A0AB34FND6_9HYPO</name>
<comment type="cofactor">
    <cofactor evidence="1 13">
        <name>heme</name>
        <dbReference type="ChEBI" id="CHEBI:30413"/>
    </cofactor>
</comment>
<evidence type="ECO:0000256" key="8">
    <source>
        <dbReference type="ARBA" id="ARBA00022723"/>
    </source>
</evidence>
<evidence type="ECO:0000256" key="13">
    <source>
        <dbReference type="PIRSR" id="PIRSR602403-1"/>
    </source>
</evidence>
<dbReference type="GO" id="GO:0016705">
    <property type="term" value="F:oxidoreductase activity, acting on paired donors, with incorporation or reduction of molecular oxygen"/>
    <property type="evidence" value="ECO:0007669"/>
    <property type="project" value="InterPro"/>
</dbReference>
<dbReference type="InterPro" id="IPR001128">
    <property type="entry name" value="Cyt_P450"/>
</dbReference>
<dbReference type="Pfam" id="PF00067">
    <property type="entry name" value="p450"/>
    <property type="match status" value="1"/>
</dbReference>
<evidence type="ECO:0000256" key="3">
    <source>
        <dbReference type="ARBA" id="ARBA00006943"/>
    </source>
</evidence>
<feature type="binding site" description="axial binding residue" evidence="13">
    <location>
        <position position="492"/>
    </location>
    <ligand>
        <name>heme</name>
        <dbReference type="ChEBI" id="CHEBI:30413"/>
    </ligand>
    <ligandPart>
        <name>Fe</name>
        <dbReference type="ChEBI" id="CHEBI:18248"/>
    </ligandPart>
</feature>
<sequence>MIAATMPHEHVAHFKPANPFPADIVAKAQVELDNLAALLEREGIRVYRPKQVDWVSSGGYTGSMPRDGLITVGTSLIEAPFAWKCRRNEIHLGYSEVLTELALGNNDAARICRAPVILGRDTLYDGISNDDHVEGNGARDEGAPYHAGWAINNSRPAFDAADFMRFGKTLIGQLSNVTNQKGVDYLRAMIPDGYTVEILHTNDPHAMHIDATLLPLRQGLLVYNPERVSEEELRRHAPFSADGWELHPYPFVPKKRESHRPPMYMCSPWLVLNALSIDEKRILVEEYDTEFADWLRKKFGMQPILLKQGMARDQDAREAFVLNHAQEREAAAECYDHISAAEETTGLAFGYIFHQLSRHPTAQKDLRQELQSLQTPFCFNPVNPSSNVLPNAEELQHLPFLNAVIKEGLRLFNHPQLDPRVTPPGRLSDVGWIKNLPPGVRVGAYPYLLNRSSDLYTDPYTWDPYRWLDEDTDHRPGKNRSIFAFSGGSRGCIGQHLAIELKY</sequence>
<dbReference type="InterPro" id="IPR036396">
    <property type="entry name" value="Cyt_P450_sf"/>
</dbReference>
<keyword evidence="13 14" id="KW-0349">Heme</keyword>
<dbReference type="PRINTS" id="PR00465">
    <property type="entry name" value="EP450IV"/>
</dbReference>
<reference evidence="15" key="1">
    <citation type="submission" date="2023-01" db="EMBL/GenBank/DDBJ databases">
        <title>The growth and conidiation of Purpureocillium lavendulum are regulated by nitrogen source and histone H3K14 acetylation.</title>
        <authorList>
            <person name="Tang P."/>
            <person name="Han J."/>
            <person name="Zhang C."/>
            <person name="Tang P."/>
            <person name="Qi F."/>
            <person name="Zhang K."/>
            <person name="Liang L."/>
        </authorList>
    </citation>
    <scope>NUCLEOTIDE SEQUENCE</scope>
    <source>
        <strain evidence="15">YMF1.00683</strain>
    </source>
</reference>
<dbReference type="EC" id="2.1.4.1" evidence="5"/>
<proteinExistence type="inferred from homology"/>
<dbReference type="PANTHER" id="PTHR10488">
    <property type="entry name" value="GLYCINE AMIDINOTRANSFERASE, MITOCHONDRIAL"/>
    <property type="match status" value="1"/>
</dbReference>
<dbReference type="InterPro" id="IPR033195">
    <property type="entry name" value="AmidinoTrfase"/>
</dbReference>
<comment type="similarity">
    <text evidence="4 14">Belongs to the cytochrome P450 family.</text>
</comment>
<evidence type="ECO:0000256" key="6">
    <source>
        <dbReference type="ARBA" id="ARBA00016069"/>
    </source>
</evidence>
<dbReference type="PANTHER" id="PTHR10488:SF1">
    <property type="entry name" value="GLYCINE AMIDINOTRANSFERASE, MITOCHONDRIAL"/>
    <property type="match status" value="1"/>
</dbReference>
<dbReference type="GO" id="GO:0005506">
    <property type="term" value="F:iron ion binding"/>
    <property type="evidence" value="ECO:0007669"/>
    <property type="project" value="InterPro"/>
</dbReference>
<dbReference type="Gene3D" id="3.75.10.10">
    <property type="entry name" value="L-arginine/glycine Amidinotransferase, Chain A"/>
    <property type="match status" value="1"/>
</dbReference>
<dbReference type="GO" id="GO:0004497">
    <property type="term" value="F:monooxygenase activity"/>
    <property type="evidence" value="ECO:0007669"/>
    <property type="project" value="UniProtKB-KW"/>
</dbReference>
<evidence type="ECO:0000256" key="12">
    <source>
        <dbReference type="ARBA" id="ARBA00033346"/>
    </source>
</evidence>
<evidence type="ECO:0000256" key="2">
    <source>
        <dbReference type="ARBA" id="ARBA00004858"/>
    </source>
</evidence>
<dbReference type="SUPFAM" id="SSF48264">
    <property type="entry name" value="Cytochrome P450"/>
    <property type="match status" value="1"/>
</dbReference>
<organism evidence="15 16">
    <name type="scientific">Purpureocillium lavendulum</name>
    <dbReference type="NCBI Taxonomy" id="1247861"/>
    <lineage>
        <taxon>Eukaryota</taxon>
        <taxon>Fungi</taxon>
        <taxon>Dikarya</taxon>
        <taxon>Ascomycota</taxon>
        <taxon>Pezizomycotina</taxon>
        <taxon>Sordariomycetes</taxon>
        <taxon>Hypocreomycetidae</taxon>
        <taxon>Hypocreales</taxon>
        <taxon>Ophiocordycipitaceae</taxon>
        <taxon>Purpureocillium</taxon>
    </lineage>
</organism>
<dbReference type="CDD" id="cd21113">
    <property type="entry name" value="amidinotransferase-like"/>
    <property type="match status" value="1"/>
</dbReference>
<evidence type="ECO:0000313" key="15">
    <source>
        <dbReference type="EMBL" id="KAJ6440269.1"/>
    </source>
</evidence>
<accession>A0AB34FND6</accession>
<dbReference type="GO" id="GO:0015068">
    <property type="term" value="F:glycine amidinotransferase activity"/>
    <property type="evidence" value="ECO:0007669"/>
    <property type="project" value="UniProtKB-EC"/>
</dbReference>
<keyword evidence="14" id="KW-0560">Oxidoreductase</keyword>
<evidence type="ECO:0000256" key="14">
    <source>
        <dbReference type="RuleBase" id="RU000461"/>
    </source>
</evidence>
<dbReference type="Proteomes" id="UP001163105">
    <property type="component" value="Unassembled WGS sequence"/>
</dbReference>
<evidence type="ECO:0000256" key="5">
    <source>
        <dbReference type="ARBA" id="ARBA00012351"/>
    </source>
</evidence>
<evidence type="ECO:0000313" key="16">
    <source>
        <dbReference type="Proteomes" id="UP001163105"/>
    </source>
</evidence>
<comment type="similarity">
    <text evidence="3">Belongs to the amidinotransferase family.</text>
</comment>